<dbReference type="Proteomes" id="UP000576209">
    <property type="component" value="Unassembled WGS sequence"/>
</dbReference>
<dbReference type="EMBL" id="JACIFF010000001">
    <property type="protein sequence ID" value="MBB4077975.1"/>
    <property type="molecule type" value="Genomic_DNA"/>
</dbReference>
<evidence type="ECO:0000313" key="2">
    <source>
        <dbReference type="Proteomes" id="UP000576209"/>
    </source>
</evidence>
<proteinExistence type="predicted"/>
<reference evidence="1 2" key="1">
    <citation type="submission" date="2020-08" db="EMBL/GenBank/DDBJ databases">
        <title>Genomic Encyclopedia of Type Strains, Phase IV (KMG-IV): sequencing the most valuable type-strain genomes for metagenomic binning, comparative biology and taxonomic classification.</title>
        <authorList>
            <person name="Goeker M."/>
        </authorList>
    </citation>
    <scope>NUCLEOTIDE SEQUENCE [LARGE SCALE GENOMIC DNA]</scope>
    <source>
        <strain evidence="1 2">DSM 105137</strain>
    </source>
</reference>
<comment type="caution">
    <text evidence="1">The sequence shown here is derived from an EMBL/GenBank/DDBJ whole genome shotgun (WGS) entry which is preliminary data.</text>
</comment>
<organism evidence="1 2">
    <name type="scientific">Neolewinella aquimaris</name>
    <dbReference type="NCBI Taxonomy" id="1835722"/>
    <lineage>
        <taxon>Bacteria</taxon>
        <taxon>Pseudomonadati</taxon>
        <taxon>Bacteroidota</taxon>
        <taxon>Saprospiria</taxon>
        <taxon>Saprospirales</taxon>
        <taxon>Lewinellaceae</taxon>
        <taxon>Neolewinella</taxon>
    </lineage>
</organism>
<dbReference type="Gene3D" id="2.60.120.260">
    <property type="entry name" value="Galactose-binding domain-like"/>
    <property type="match status" value="1"/>
</dbReference>
<dbReference type="RefSeq" id="WP_183494209.1">
    <property type="nucleotide sequence ID" value="NZ_JACIFF010000001.1"/>
</dbReference>
<gene>
    <name evidence="1" type="ORF">GGR28_000576</name>
</gene>
<protein>
    <submittedName>
        <fullName evidence="1">Uncharacterized protein</fullName>
    </submittedName>
</protein>
<accession>A0A840E2S3</accession>
<sequence>MVDLFTGNFQYSIPLFEVGGYPINLSYSSDGGQEEEASWVGFGWTLNPGAISRQVRGLPDDFNGEEVIHRNSSKENVTTGISLGTDLEIFGTFGLNAALNFNYNNYSGFSFSQDYSPSINLMMLLSDDFGKKPEKTASSGKTGFRLKWPWQIEQDKAVHFLSANFTSRAGLQSISWSSNLKRRMHNFGVTYSTAGITYTPTSNLPKRLSARTFTVKAGGVPVWPLSAHAVYRGHSMTQSLATNVLKERAYGYLYLDGAIDDPEAIMDYNVETGGLLNQDATRLPVPFGTPDVYAVTGPSMSGQIEVIRNRMSPFRPAKTRSGTVSVGSGGDIGVGSGIHLGANYSASKLSSELSGWDNIHNTFTESYESGIDVNNPESYLRYISDQTSYIDKTVYDRIGGPDPVHINVASSFPNIKLTTAYKTENRGVGRLFSIGSSNLAKPLYKESTATVVNYLTHAEANAISNNSANVLYQPFTSPGEYFSLVPILESWSDRGDKTGRMGHHISQINVLRPSGQRYEYGLPVYNHHKQEVTFNAAQIASTAGKQGEGNYGLVDYEGSETLLTLGNNSGNDHLFDEVVTPAHPVAHLLTSVLSPDYVDVTGNGISSDDLGNYVKLGYTTVVDPDPNVNQPAQLGYRTPAAENSAALSEGNLADPTDDKASFTYGTKEVYYVHHIDSKTHRAVFHTSPRVDAIPVDEDGRLENESKRLQKLDYISLFTLAELNRAESTGTPPIPIKEIHFEYADHGSQEQISTGLPNSLGEKGKLTLRAVHFTYADNDRGALNKYQFTYKVEAENAKGDLEKVAYRPFMLDRWGTRKMNSDVADLDPIRYPYAVQDASKADEHCDIGNLIKIDLPTGASIEVEYEPDDYAYVQNFRAGKMYTLAAITNEFDNIAPQLPQTRDQLYVPDGGLGDAKLYAYIKVGDIPTEQDPDNLSHGKIKDLLLSSVDQLYFSALVRLQKGISTYERITGYAGFDKDFSRVFKSGEDYYLVLKLTGLTKRNSDTGNERSINPITFASLDKMQYELPRLLYGDYEEADVGRHPESLIPRSKGLGKSMQNFYKWRLNRDIADAQFFKPEASYVRLSDPHYKKIGGGSRVNKVVLQDNWLANENEVAEPGMTYAKTYSYQTQHPISGQSISTGVAANEPMHGKEEMLYVNVGKTPHPRFLGANRFSYMENPAGLSFFPAANVGYSMVTVQTDLDEKYAQSIPGRTVHEFYTARDYPVKVHLTELDRAKVATPPSLLPFVSLYQSRLALSQGFTIETNDMHGKMKGVFEYGVAPEAISSTRYNYSTDPNAGDDYLNNSVSVVESGAGLPSGSNTVALTEDYLGLRANVWMEITHDRTTSYGGGIQANADISFPFLFALTPYPNINSSVSSLQTAAVTKYIHRTGILEEVLVMNNGSTLTTTNHRFDALTGAPVLTSTQNEFGQPVYQLASPAYWMKGHEGMGPAYRQQQFRVQAITILNGRLQGTDVDEDGVLVPGDELIAYEASPADLGQAQRLRVFAVKYYDHIRLIDDAGNLVDTPSGVLFNLRLVRSGFRNVLNALSEQTTALIKPDGTGGLYYAQNQLPGASSSVIATSSSVYSEDWGNLCTPIAPYTPTDNCAECIDCSECPECLQCPDEPCTSPPCAGDCDELMSRINNSPIYIEYCGGEKFAMQGENWLAQIEDIKDCGACQDLFDVYSSQGFISNLSAYGECEQIGDYLKVTPQTDDQRALIANCAFVEVINDPHDIFGGGYVRIGQINQGESTCQLYPPDNRMLCDEPESSGMAMSSYIATPTVRLTSGFQDTTSCFPWHPDAGINPYLDGRRGNWRVKATYIPDQTNRSFAAVEADPPITDERDNNYSQPLLHEAGTLEEYYPFWFSETETVVGEHHIAVNRVNRFDEHGHELETKDALNIFSGAQYGFLQNLPVSVAQNARHTDIGFDNFEDYLYERGSNNGDWLRHFAMLDREILTRNDYPTITDAAAHTGRYSFHTSDASLGLNQSFATLRCDSTEVYCPDEEGCGSCVNGFRPTPNETYLASIWVASTSSLAYGQQPRLSVTSGGAQYESTLTVNYIQDGGTVQLLGQAHPTGPVVEGWQQIQLEFTVPQDASDIVFSVDPPSSLSSGETFYFDDVRVRPYESEMTAYVYDNSTLRLMAQIDDRGYAVFYEYDDEGMLVRQKRETERGVMTITEQHTNLAPASPQ</sequence>
<keyword evidence="2" id="KW-1185">Reference proteome</keyword>
<name>A0A840E2S3_9BACT</name>
<evidence type="ECO:0000313" key="1">
    <source>
        <dbReference type="EMBL" id="MBB4077975.1"/>
    </source>
</evidence>